<dbReference type="Proteomes" id="UP000182264">
    <property type="component" value="Chromosome"/>
</dbReference>
<organism evidence="2 3">
    <name type="scientific">Syntrophotalea acetylenica</name>
    <name type="common">Pelobacter acetylenicus</name>
    <dbReference type="NCBI Taxonomy" id="29542"/>
    <lineage>
        <taxon>Bacteria</taxon>
        <taxon>Pseudomonadati</taxon>
        <taxon>Thermodesulfobacteriota</taxon>
        <taxon>Desulfuromonadia</taxon>
        <taxon>Desulfuromonadales</taxon>
        <taxon>Syntrophotaleaceae</taxon>
        <taxon>Syntrophotalea</taxon>
    </lineage>
</organism>
<dbReference type="KEGG" id="pace:A6070_13920"/>
<evidence type="ECO:0000313" key="2">
    <source>
        <dbReference type="EMBL" id="APG24508.1"/>
    </source>
</evidence>
<feature type="region of interest" description="Disordered" evidence="1">
    <location>
        <begin position="1"/>
        <end position="21"/>
    </location>
</feature>
<feature type="compositionally biased region" description="Polar residues" evidence="1">
    <location>
        <begin position="1"/>
        <end position="14"/>
    </location>
</feature>
<protein>
    <submittedName>
        <fullName evidence="2">Uncharacterized protein</fullName>
    </submittedName>
</protein>
<sequence length="76" mass="8226">MAQFKTLQFPNTPAGQAEKNNVLGRETNQGWLVVSETIAPGKLKGGNACCLFLICAPFAFFAGHKDDIITVTLQKD</sequence>
<dbReference type="EMBL" id="CP015518">
    <property type="protein sequence ID" value="APG24508.1"/>
    <property type="molecule type" value="Genomic_DNA"/>
</dbReference>
<reference evidence="2 3" key="1">
    <citation type="journal article" date="2017" name="Genome Announc.">
        <title>Complete Genome Sequences of Two Acetylene-Fermenting Pelobacter acetylenicus Strains.</title>
        <authorList>
            <person name="Sutton J.M."/>
            <person name="Baesman S.M."/>
            <person name="Fierst J.L."/>
            <person name="Poret-Peterson A.T."/>
            <person name="Oremland R.S."/>
            <person name="Dunlap D.S."/>
            <person name="Akob D.M."/>
        </authorList>
    </citation>
    <scope>NUCLEOTIDE SEQUENCE [LARGE SCALE GENOMIC DNA]</scope>
    <source>
        <strain evidence="2 3">DSM 3247</strain>
    </source>
</reference>
<accession>A0A1L3GFR3</accession>
<dbReference type="STRING" id="29542.A6070_13920"/>
<proteinExistence type="predicted"/>
<keyword evidence="3" id="KW-1185">Reference proteome</keyword>
<evidence type="ECO:0000256" key="1">
    <source>
        <dbReference type="SAM" id="MobiDB-lite"/>
    </source>
</evidence>
<name>A0A1L3GFR3_SYNAC</name>
<gene>
    <name evidence="2" type="ORF">A7E75_05275</name>
</gene>
<dbReference type="AlphaFoldDB" id="A0A1L3GFR3"/>
<evidence type="ECO:0000313" key="3">
    <source>
        <dbReference type="Proteomes" id="UP000182264"/>
    </source>
</evidence>